<gene>
    <name evidence="3" type="ORF">SLS55_001286</name>
</gene>
<name>A0ABR3CWN8_9PEZI</name>
<comment type="caution">
    <text evidence="3">The sequence shown here is derived from an EMBL/GenBank/DDBJ whole genome shotgun (WGS) entry which is preliminary data.</text>
</comment>
<dbReference type="EMBL" id="JAJVCZ030000001">
    <property type="protein sequence ID" value="KAL0265321.1"/>
    <property type="molecule type" value="Genomic_DNA"/>
</dbReference>
<dbReference type="PANTHER" id="PTHR10039">
    <property type="entry name" value="AMELOGENIN"/>
    <property type="match status" value="1"/>
</dbReference>
<dbReference type="Gene3D" id="3.40.50.300">
    <property type="entry name" value="P-loop containing nucleotide triphosphate hydrolases"/>
    <property type="match status" value="1"/>
</dbReference>
<keyword evidence="4" id="KW-1185">Reference proteome</keyword>
<dbReference type="InterPro" id="IPR027417">
    <property type="entry name" value="P-loop_NTPase"/>
</dbReference>
<keyword evidence="1" id="KW-0677">Repeat</keyword>
<dbReference type="Pfam" id="PF24883">
    <property type="entry name" value="NPHP3_N"/>
    <property type="match status" value="1"/>
</dbReference>
<evidence type="ECO:0000256" key="1">
    <source>
        <dbReference type="ARBA" id="ARBA00022737"/>
    </source>
</evidence>
<accession>A0ABR3CWN8</accession>
<evidence type="ECO:0000259" key="2">
    <source>
        <dbReference type="Pfam" id="PF24883"/>
    </source>
</evidence>
<evidence type="ECO:0000313" key="3">
    <source>
        <dbReference type="EMBL" id="KAL0265321.1"/>
    </source>
</evidence>
<organism evidence="3 4">
    <name type="scientific">Diplodia seriata</name>
    <dbReference type="NCBI Taxonomy" id="420778"/>
    <lineage>
        <taxon>Eukaryota</taxon>
        <taxon>Fungi</taxon>
        <taxon>Dikarya</taxon>
        <taxon>Ascomycota</taxon>
        <taxon>Pezizomycotina</taxon>
        <taxon>Dothideomycetes</taxon>
        <taxon>Dothideomycetes incertae sedis</taxon>
        <taxon>Botryosphaeriales</taxon>
        <taxon>Botryosphaeriaceae</taxon>
        <taxon>Diplodia</taxon>
    </lineage>
</organism>
<evidence type="ECO:0000313" key="4">
    <source>
        <dbReference type="Proteomes" id="UP001430584"/>
    </source>
</evidence>
<reference evidence="3 4" key="1">
    <citation type="submission" date="2024-02" db="EMBL/GenBank/DDBJ databases">
        <title>De novo assembly and annotation of 12 fungi associated with fruit tree decline syndrome in Ontario, Canada.</title>
        <authorList>
            <person name="Sulman M."/>
            <person name="Ellouze W."/>
            <person name="Ilyukhin E."/>
        </authorList>
    </citation>
    <scope>NUCLEOTIDE SEQUENCE [LARGE SCALE GENOMIC DNA]</scope>
    <source>
        <strain evidence="3 4">FDS-637</strain>
    </source>
</reference>
<dbReference type="RefSeq" id="XP_066638061.1">
    <property type="nucleotide sequence ID" value="XM_066772782.1"/>
</dbReference>
<dbReference type="Proteomes" id="UP001430584">
    <property type="component" value="Unassembled WGS sequence"/>
</dbReference>
<proteinExistence type="predicted"/>
<protein>
    <recommendedName>
        <fullName evidence="2">Nephrocystin 3-like N-terminal domain-containing protein</fullName>
    </recommendedName>
</protein>
<sequence length="605" mass="67264">MSDPLSIAASIGGLALLAKEIVQGISSVIESVRGAKAEMQKLSLSVATLYGILKSLRLVLDQLPSADVATPGKAICGCSTTLNNIQKLLARCGSEGDNGVTPMVGASSSNPAAVAKPSTWDVTKHRATWLFKKHEIEKLLDELESHKSTLQLAMTQNSLSGIVEILRRQDEALSDLEEIKNSQGRMWAAKIAEDARRLSDERKKSLREVSSLRPEDSLQKHLGLRQDGTGLWFIKGPTFEAFQKTSNSRLWLYGIPGAGKSVLSAAIIDSLEQSEKMATAFFFCEYGNRSTQTIRQILGSISRQLAIQSPAALAILEDFHHSHQDPHHSSINAKDSDWIELVQDLSTSFDTTTIVVDGLDECLEDRGNIVRNLATLSLRGSIKVLFASREELDIKEALSDFESLSIAADRADVRLYVAANLDSRLKRMISKDPTLRKDILESLVDRSEGMFQWVKCQLDHLESLPSNRLRRKALHDLPPDLPQTYQRILQRAISSERECTLKFIERALRWIALSKSPMNLATITKAISVEPGEKEYDNTLEIEAILKSCSSLIRTINDIVSFSHFSVKEYLCQIDTGDQDLVRFRINKENDQDYLATASLSQRTL</sequence>
<dbReference type="SUPFAM" id="SSF52540">
    <property type="entry name" value="P-loop containing nucleoside triphosphate hydrolases"/>
    <property type="match status" value="1"/>
</dbReference>
<dbReference type="InterPro" id="IPR056884">
    <property type="entry name" value="NPHP3-like_N"/>
</dbReference>
<feature type="domain" description="Nephrocystin 3-like N-terminal" evidence="2">
    <location>
        <begin position="228"/>
        <end position="389"/>
    </location>
</feature>
<dbReference type="PANTHER" id="PTHR10039:SF16">
    <property type="entry name" value="GPI INOSITOL-DEACYLASE"/>
    <property type="match status" value="1"/>
</dbReference>
<dbReference type="GeneID" id="92005371"/>